<dbReference type="Gene3D" id="1.10.1200.10">
    <property type="entry name" value="ACP-like"/>
    <property type="match status" value="1"/>
</dbReference>
<feature type="non-terminal residue" evidence="5">
    <location>
        <position position="190"/>
    </location>
</feature>
<keyword evidence="2" id="KW-0597">Phosphoprotein</keyword>
<dbReference type="PANTHER" id="PTHR45527:SF10">
    <property type="entry name" value="PYOCHELIN SYNTHASE PCHF"/>
    <property type="match status" value="1"/>
</dbReference>
<dbReference type="GO" id="GO:0044550">
    <property type="term" value="P:secondary metabolite biosynthetic process"/>
    <property type="evidence" value="ECO:0007669"/>
    <property type="project" value="TreeGrafter"/>
</dbReference>
<dbReference type="PROSITE" id="PS50075">
    <property type="entry name" value="CARRIER"/>
    <property type="match status" value="1"/>
</dbReference>
<dbReference type="EMBL" id="AJWZ01002958">
    <property type="protein sequence ID" value="EKC69525.1"/>
    <property type="molecule type" value="Genomic_DNA"/>
</dbReference>
<dbReference type="InterPro" id="IPR006162">
    <property type="entry name" value="Ppantetheine_attach_site"/>
</dbReference>
<sequence length="190" mass="21854">MREDFKEETAVIRFSKATTETEEKLLDIWKQLFGYENIGIEDNYFSLGGDSLIATRLISEVQKTFGCKITISTIFENLTVKSLAKAIEQSEQKEEDTLQIKPNLEEAYHPFPLTDVQYAYWLGRSGLYELGNVATHCYFELDADGLDTECAETAWNLLIQRHGMMRVIIQPDGMQRILENTPQYHIDVTD</sequence>
<evidence type="ECO:0000256" key="1">
    <source>
        <dbReference type="ARBA" id="ARBA00022450"/>
    </source>
</evidence>
<evidence type="ECO:0000259" key="4">
    <source>
        <dbReference type="PROSITE" id="PS50075"/>
    </source>
</evidence>
<dbReference type="SUPFAM" id="SSF52777">
    <property type="entry name" value="CoA-dependent acyltransferases"/>
    <property type="match status" value="1"/>
</dbReference>
<dbReference type="FunFam" id="1.10.1200.10:FF:000005">
    <property type="entry name" value="Nonribosomal peptide synthetase 1"/>
    <property type="match status" value="1"/>
</dbReference>
<organism evidence="5">
    <name type="scientific">human gut metagenome</name>
    <dbReference type="NCBI Taxonomy" id="408170"/>
    <lineage>
        <taxon>unclassified sequences</taxon>
        <taxon>metagenomes</taxon>
        <taxon>organismal metagenomes</taxon>
    </lineage>
</organism>
<dbReference type="GO" id="GO:0000036">
    <property type="term" value="F:acyl carrier activity"/>
    <property type="evidence" value="ECO:0007669"/>
    <property type="project" value="TreeGrafter"/>
</dbReference>
<keyword evidence="3" id="KW-0436">Ligase</keyword>
<gene>
    <name evidence="5" type="ORF">OBE_04368</name>
</gene>
<evidence type="ECO:0000313" key="5">
    <source>
        <dbReference type="EMBL" id="EKC69525.1"/>
    </source>
</evidence>
<dbReference type="InterPro" id="IPR023213">
    <property type="entry name" value="CAT-like_dom_sf"/>
</dbReference>
<dbReference type="GO" id="GO:0043041">
    <property type="term" value="P:amino acid activation for nonribosomal peptide biosynthetic process"/>
    <property type="evidence" value="ECO:0007669"/>
    <property type="project" value="TreeGrafter"/>
</dbReference>
<dbReference type="InterPro" id="IPR036736">
    <property type="entry name" value="ACP-like_sf"/>
</dbReference>
<dbReference type="GO" id="GO:0016874">
    <property type="term" value="F:ligase activity"/>
    <property type="evidence" value="ECO:0007669"/>
    <property type="project" value="UniProtKB-KW"/>
</dbReference>
<dbReference type="GO" id="GO:0031177">
    <property type="term" value="F:phosphopantetheine binding"/>
    <property type="evidence" value="ECO:0007669"/>
    <property type="project" value="TreeGrafter"/>
</dbReference>
<accession>K1TTN6</accession>
<protein>
    <submittedName>
        <fullName evidence="5">Amino acid adenylation</fullName>
    </submittedName>
</protein>
<name>K1TTN6_9ZZZZ</name>
<reference evidence="5" key="1">
    <citation type="journal article" date="2013" name="Environ. Microbiol.">
        <title>Microbiota from the distal guts of lean and obese adolescents exhibit partial functional redundancy besides clear differences in community structure.</title>
        <authorList>
            <person name="Ferrer M."/>
            <person name="Ruiz A."/>
            <person name="Lanza F."/>
            <person name="Haange S.B."/>
            <person name="Oberbach A."/>
            <person name="Till H."/>
            <person name="Bargiela R."/>
            <person name="Campoy C."/>
            <person name="Segura M.T."/>
            <person name="Richter M."/>
            <person name="von Bergen M."/>
            <person name="Seifert J."/>
            <person name="Suarez A."/>
        </authorList>
    </citation>
    <scope>NUCLEOTIDE SEQUENCE</scope>
</reference>
<evidence type="ECO:0000256" key="3">
    <source>
        <dbReference type="ARBA" id="ARBA00022598"/>
    </source>
</evidence>
<proteinExistence type="predicted"/>
<comment type="caution">
    <text evidence="5">The sequence shown here is derived from an EMBL/GenBank/DDBJ whole genome shotgun (WGS) entry which is preliminary data.</text>
</comment>
<dbReference type="Pfam" id="PF00550">
    <property type="entry name" value="PP-binding"/>
    <property type="match status" value="1"/>
</dbReference>
<keyword evidence="1" id="KW-0596">Phosphopantetheine</keyword>
<dbReference type="InterPro" id="IPR009081">
    <property type="entry name" value="PP-bd_ACP"/>
</dbReference>
<dbReference type="PANTHER" id="PTHR45527">
    <property type="entry name" value="NONRIBOSOMAL PEPTIDE SYNTHETASE"/>
    <property type="match status" value="1"/>
</dbReference>
<dbReference type="AlphaFoldDB" id="K1TTN6"/>
<dbReference type="PROSITE" id="PS00012">
    <property type="entry name" value="PHOSPHOPANTETHEINE"/>
    <property type="match status" value="1"/>
</dbReference>
<dbReference type="Gene3D" id="3.30.559.10">
    <property type="entry name" value="Chloramphenicol acetyltransferase-like domain"/>
    <property type="match status" value="1"/>
</dbReference>
<evidence type="ECO:0000256" key="2">
    <source>
        <dbReference type="ARBA" id="ARBA00022553"/>
    </source>
</evidence>
<feature type="domain" description="Carrier" evidence="4">
    <location>
        <begin position="16"/>
        <end position="91"/>
    </location>
</feature>
<dbReference type="GO" id="GO:0005737">
    <property type="term" value="C:cytoplasm"/>
    <property type="evidence" value="ECO:0007669"/>
    <property type="project" value="TreeGrafter"/>
</dbReference>
<dbReference type="SUPFAM" id="SSF47336">
    <property type="entry name" value="ACP-like"/>
    <property type="match status" value="1"/>
</dbReference>